<dbReference type="GO" id="GO:2001295">
    <property type="term" value="P:malonyl-CoA biosynthetic process"/>
    <property type="evidence" value="ECO:0007669"/>
    <property type="project" value="TreeGrafter"/>
</dbReference>
<dbReference type="EMBL" id="JABEQP010000015">
    <property type="protein sequence ID" value="MBB2199153.1"/>
    <property type="molecule type" value="Genomic_DNA"/>
</dbReference>
<protein>
    <submittedName>
        <fullName evidence="3">Biotin-independent malonate decarboxylase subunit beta</fullName>
    </submittedName>
</protein>
<organism evidence="3 4">
    <name type="scientific">Gluconacetobacter dulcium</name>
    <dbReference type="NCBI Taxonomy" id="2729096"/>
    <lineage>
        <taxon>Bacteria</taxon>
        <taxon>Pseudomonadati</taxon>
        <taxon>Pseudomonadota</taxon>
        <taxon>Alphaproteobacteria</taxon>
        <taxon>Acetobacterales</taxon>
        <taxon>Acetobacteraceae</taxon>
        <taxon>Gluconacetobacter</taxon>
    </lineage>
</organism>
<dbReference type="RefSeq" id="WP_183010133.1">
    <property type="nucleotide sequence ID" value="NZ_JABEQP010000015.1"/>
</dbReference>
<evidence type="ECO:0000313" key="4">
    <source>
        <dbReference type="Proteomes" id="UP000530320"/>
    </source>
</evidence>
<name>A0A7W4K2E8_9PROT</name>
<dbReference type="AlphaFoldDB" id="A0A7W4K2E8"/>
<evidence type="ECO:0000313" key="3">
    <source>
        <dbReference type="EMBL" id="MBB2199153.1"/>
    </source>
</evidence>
<dbReference type="PANTHER" id="PTHR42995:SF1">
    <property type="entry name" value="MALONATE DECARBOXYLASE BETA SUBUNIT"/>
    <property type="match status" value="1"/>
</dbReference>
<dbReference type="InterPro" id="IPR011762">
    <property type="entry name" value="COA_CT_N"/>
</dbReference>
<keyword evidence="1" id="KW-0808">Transferase</keyword>
<dbReference type="GO" id="GO:0005975">
    <property type="term" value="P:carbohydrate metabolic process"/>
    <property type="evidence" value="ECO:0007669"/>
    <property type="project" value="InterPro"/>
</dbReference>
<dbReference type="NCBIfam" id="TIGR03133">
    <property type="entry name" value="malonate_beta"/>
    <property type="match status" value="1"/>
</dbReference>
<dbReference type="GO" id="GO:0016740">
    <property type="term" value="F:transferase activity"/>
    <property type="evidence" value="ECO:0007669"/>
    <property type="project" value="UniProtKB-KW"/>
</dbReference>
<dbReference type="InterPro" id="IPR017556">
    <property type="entry name" value="Malonate_beta"/>
</dbReference>
<dbReference type="PANTHER" id="PTHR42995">
    <property type="entry name" value="ACETYL-COENZYME A CARBOXYLASE CARBOXYL TRANSFERASE SUBUNIT BETA, CHLOROPLASTIC"/>
    <property type="match status" value="1"/>
</dbReference>
<sequence>MIPQDIAHEPSWYESSARARIDGVLDPGSFTELLGPECRIMSPHLELFDLPPAFDDGMIIGSGRLHGAPVAIAAQEGQFMGGTFAEVSGAKLVGLLRAAAASAGSRQAVSAVLLLLDTGGVRLQEANAGELAVSETIRAVLAVRKASIPVIALIGGRAGAFGGGSLVASCCSRIVMTEQGRISVTGPEVIETNKGAEEFDSRDRALVWRVTGGRSRALLGGADRYIRGDVASFRTAASDRADPPAFDVETMLAEQARLEKRLERFGDCHDTPEIWARMNLPGPAEISEIDDAVFIERLAATGGAHDAR</sequence>
<accession>A0A7W4K2E8</accession>
<feature type="domain" description="CoA carboxyltransferase N-terminal" evidence="2">
    <location>
        <begin position="1"/>
        <end position="249"/>
    </location>
</feature>
<dbReference type="SUPFAM" id="SSF52096">
    <property type="entry name" value="ClpP/crotonase"/>
    <property type="match status" value="1"/>
</dbReference>
<dbReference type="InterPro" id="IPR029045">
    <property type="entry name" value="ClpP/crotonase-like_dom_sf"/>
</dbReference>
<dbReference type="PROSITE" id="PS50980">
    <property type="entry name" value="COA_CT_NTER"/>
    <property type="match status" value="1"/>
</dbReference>
<dbReference type="Gene3D" id="3.90.226.10">
    <property type="entry name" value="2-enoyl-CoA Hydratase, Chain A, domain 1"/>
    <property type="match status" value="1"/>
</dbReference>
<proteinExistence type="predicted"/>
<comment type="caution">
    <text evidence="3">The sequence shown here is derived from an EMBL/GenBank/DDBJ whole genome shotgun (WGS) entry which is preliminary data.</text>
</comment>
<reference evidence="3 4" key="1">
    <citation type="submission" date="2020-04" db="EMBL/GenBank/DDBJ databases">
        <title>Description of novel Gluconacetobacter.</title>
        <authorList>
            <person name="Sombolestani A."/>
        </authorList>
    </citation>
    <scope>NUCLEOTIDE SEQUENCE [LARGE SCALE GENOMIC DNA]</scope>
    <source>
        <strain evidence="3 4">LMG 22058</strain>
    </source>
</reference>
<evidence type="ECO:0000256" key="1">
    <source>
        <dbReference type="ARBA" id="ARBA00022679"/>
    </source>
</evidence>
<dbReference type="InterPro" id="IPR034733">
    <property type="entry name" value="AcCoA_carboxyl_beta"/>
</dbReference>
<dbReference type="GO" id="GO:0006633">
    <property type="term" value="P:fatty acid biosynthetic process"/>
    <property type="evidence" value="ECO:0007669"/>
    <property type="project" value="TreeGrafter"/>
</dbReference>
<dbReference type="Pfam" id="PF01039">
    <property type="entry name" value="Carboxyl_trans"/>
    <property type="match status" value="1"/>
</dbReference>
<dbReference type="NCBIfam" id="NF005530">
    <property type="entry name" value="PRK07189.1"/>
    <property type="match status" value="1"/>
</dbReference>
<dbReference type="GO" id="GO:0003989">
    <property type="term" value="F:acetyl-CoA carboxylase activity"/>
    <property type="evidence" value="ECO:0007669"/>
    <property type="project" value="TreeGrafter"/>
</dbReference>
<gene>
    <name evidence="3" type="ORF">HLH44_17195</name>
</gene>
<dbReference type="Proteomes" id="UP000530320">
    <property type="component" value="Unassembled WGS sequence"/>
</dbReference>
<evidence type="ECO:0000259" key="2">
    <source>
        <dbReference type="PROSITE" id="PS50980"/>
    </source>
</evidence>
<dbReference type="GO" id="GO:0016831">
    <property type="term" value="F:carboxy-lyase activity"/>
    <property type="evidence" value="ECO:0007669"/>
    <property type="project" value="InterPro"/>
</dbReference>